<organism evidence="2 3">
    <name type="scientific">Wohlfahrtiimonas chitiniclastica SH04</name>
    <dbReference type="NCBI Taxonomy" id="1261130"/>
    <lineage>
        <taxon>Bacteria</taxon>
        <taxon>Pseudomonadati</taxon>
        <taxon>Pseudomonadota</taxon>
        <taxon>Gammaproteobacteria</taxon>
        <taxon>Cardiobacteriales</taxon>
        <taxon>Ignatzschineriaceae</taxon>
        <taxon>Wohlfahrtiimonas</taxon>
    </lineage>
</organism>
<dbReference type="EMBL" id="AOBV01000019">
    <property type="protein sequence ID" value="ELV07200.1"/>
    <property type="molecule type" value="Genomic_DNA"/>
</dbReference>
<proteinExistence type="predicted"/>
<evidence type="ECO:0008006" key="4">
    <source>
        <dbReference type="Google" id="ProtNLM"/>
    </source>
</evidence>
<dbReference type="OrthoDB" id="962262at2"/>
<keyword evidence="1" id="KW-0175">Coiled coil</keyword>
<name>L8XWR8_9GAMM</name>
<dbReference type="HOGENOM" id="CLU_138441_0_0_6"/>
<gene>
    <name evidence="2" type="ORF">F387_01983</name>
</gene>
<reference evidence="2 3" key="1">
    <citation type="journal article" date="2013" name="Genome Announc.">
        <title>Complete Genome Sequence of Wohlfahrtiimonas chitiniclastica Strain SH04, Isolated from Chrysomya megacephala Collected from Pudong International Airport in China.</title>
        <authorList>
            <person name="Cao X.M."/>
            <person name="Chen T."/>
            <person name="Xu L.Z."/>
            <person name="Yao L.S."/>
            <person name="Qi J."/>
            <person name="Zhang X.L."/>
            <person name="Yan Q.L."/>
            <person name="Deng Y.H."/>
            <person name="Guo T.Y."/>
            <person name="Wang J."/>
            <person name="Hu K.X."/>
            <person name="Xu B.L."/>
        </authorList>
    </citation>
    <scope>NUCLEOTIDE SEQUENCE [LARGE SCALE GENOMIC DNA]</scope>
    <source>
        <strain evidence="2 3">SH04</strain>
    </source>
</reference>
<evidence type="ECO:0000313" key="3">
    <source>
        <dbReference type="Proteomes" id="UP000011617"/>
    </source>
</evidence>
<dbReference type="Proteomes" id="UP000011617">
    <property type="component" value="Unassembled WGS sequence"/>
</dbReference>
<protein>
    <recommendedName>
        <fullName evidence="4">Entry exclusion protein 1</fullName>
    </recommendedName>
</protein>
<evidence type="ECO:0000256" key="1">
    <source>
        <dbReference type="SAM" id="Coils"/>
    </source>
</evidence>
<keyword evidence="3" id="KW-1185">Reference proteome</keyword>
<accession>L8XWR8</accession>
<feature type="coiled-coil region" evidence="1">
    <location>
        <begin position="86"/>
        <end position="127"/>
    </location>
</feature>
<dbReference type="RefSeq" id="WP_008316953.1">
    <property type="nucleotide sequence ID" value="NZ_KB372789.1"/>
</dbReference>
<dbReference type="AlphaFoldDB" id="L8XWR8"/>
<evidence type="ECO:0000313" key="2">
    <source>
        <dbReference type="EMBL" id="ELV07200.1"/>
    </source>
</evidence>
<comment type="caution">
    <text evidence="2">The sequence shown here is derived from an EMBL/GenBank/DDBJ whole genome shotgun (WGS) entry which is preliminary data.</text>
</comment>
<sequence length="137" mass="15323">MAIVSISEAARITGKARSTIQSYIKTGKLSKTTDSHTGAVGVDISELVRCFGELTTTPEEHVVNTKISHQTTGITTPNTTDEITKIAVLEKEIELLKKVIEEKDEHNKSLKQAMLLLEHKAETKKENRSWFSRLFNK</sequence>